<dbReference type="CDD" id="cd03294">
    <property type="entry name" value="ABC_Pro_Gly_Betaine"/>
    <property type="match status" value="1"/>
</dbReference>
<dbReference type="PATRIC" id="fig|1429438.4.peg.3155"/>
<dbReference type="PANTHER" id="PTHR43869">
    <property type="entry name" value="GLYCINE BETAINE/PROLINE BETAINE TRANSPORT SYSTEM ATP-BINDING PROTEIN PROV"/>
    <property type="match status" value="1"/>
</dbReference>
<sequence length="348" mass="38278">MSESIIKLDSVWKIFGARASEAMQAVQEQGLSKAQVLDQLSCVVGIADCSFEVSRGEIFCVMGLSGSGKSTMVRHLNRLIEPTAGRIEVLGRDVLALSESELRQLRAAHIGMVFQHMALFPHRTVRDNVAFPLQVQGQPKSKCWEESQRCLSLVNLDGYEDRFPSELSGGMQQRVGLARALASDPEVLLMDEPFSALDPLIRRQLQDQFMSLSAELHKTTVFITHDLDEAIRIGNRIAIMKDGIIVQVGTPEEIVTNPIDDYVRDFVEGISTLKLIFAHSVMEPIAAYQLQSGEDLKVAPRVPHDTDLSGLIDISTTTDQPIVITDDNQDVGVVNKATLLKGIKGGDN</sequence>
<dbReference type="GO" id="GO:0016887">
    <property type="term" value="F:ATP hydrolysis activity"/>
    <property type="evidence" value="ECO:0007669"/>
    <property type="project" value="InterPro"/>
</dbReference>
<dbReference type="GO" id="GO:0006970">
    <property type="term" value="P:response to osmotic stress"/>
    <property type="evidence" value="ECO:0007669"/>
    <property type="project" value="UniProtKB-ARBA"/>
</dbReference>
<evidence type="ECO:0000256" key="2">
    <source>
        <dbReference type="ARBA" id="ARBA00022448"/>
    </source>
</evidence>
<dbReference type="GO" id="GO:0031460">
    <property type="term" value="P:glycine betaine transport"/>
    <property type="evidence" value="ECO:0007669"/>
    <property type="project" value="InterPro"/>
</dbReference>
<gene>
    <name evidence="6" type="ORF">ETSY1_15970</name>
</gene>
<feature type="domain" description="ABC transporter" evidence="5">
    <location>
        <begin position="26"/>
        <end position="267"/>
    </location>
</feature>
<comment type="similarity">
    <text evidence="1">Belongs to the ABC transporter superfamily.</text>
</comment>
<keyword evidence="3" id="KW-0547">Nucleotide-binding</keyword>
<keyword evidence="7" id="KW-1185">Reference proteome</keyword>
<evidence type="ECO:0000256" key="3">
    <source>
        <dbReference type="ARBA" id="ARBA00022741"/>
    </source>
</evidence>
<evidence type="ECO:0000259" key="5">
    <source>
        <dbReference type="PROSITE" id="PS50893"/>
    </source>
</evidence>
<dbReference type="Proteomes" id="UP000019141">
    <property type="component" value="Unassembled WGS sequence"/>
</dbReference>
<dbReference type="FunFam" id="3.40.50.300:FF:000201">
    <property type="entry name" value="Glycine betaine/L-proline ABC transporter ATP-binding protein"/>
    <property type="match status" value="1"/>
</dbReference>
<accession>W4LMG4</accession>
<evidence type="ECO:0000313" key="6">
    <source>
        <dbReference type="EMBL" id="ETW99167.1"/>
    </source>
</evidence>
<dbReference type="NCBIfam" id="TIGR01186">
    <property type="entry name" value="proV"/>
    <property type="match status" value="1"/>
</dbReference>
<dbReference type="Gene3D" id="3.40.50.300">
    <property type="entry name" value="P-loop containing nucleotide triphosphate hydrolases"/>
    <property type="match status" value="1"/>
</dbReference>
<dbReference type="InterPro" id="IPR051921">
    <property type="entry name" value="ABC_osmolyte_uptake_ATP-bind"/>
</dbReference>
<protein>
    <submittedName>
        <fullName evidence="6">Glycine/betaine ABC transporter</fullName>
    </submittedName>
</protein>
<dbReference type="PANTHER" id="PTHR43869:SF1">
    <property type="entry name" value="GLYCINE BETAINE_PROLINE BETAINE TRANSPORT SYSTEM ATP-BINDING PROTEIN PROV"/>
    <property type="match status" value="1"/>
</dbReference>
<keyword evidence="4" id="KW-0067">ATP-binding</keyword>
<evidence type="ECO:0000313" key="7">
    <source>
        <dbReference type="Proteomes" id="UP000019141"/>
    </source>
</evidence>
<dbReference type="HOGENOM" id="CLU_000604_2_2_7"/>
<evidence type="ECO:0000256" key="4">
    <source>
        <dbReference type="ARBA" id="ARBA00022840"/>
    </source>
</evidence>
<dbReference type="GO" id="GO:0016020">
    <property type="term" value="C:membrane"/>
    <property type="evidence" value="ECO:0007669"/>
    <property type="project" value="InterPro"/>
</dbReference>
<dbReference type="EMBL" id="AZHW01000476">
    <property type="protein sequence ID" value="ETW99167.1"/>
    <property type="molecule type" value="Genomic_DNA"/>
</dbReference>
<name>W4LMG4_ENTF1</name>
<dbReference type="SUPFAM" id="SSF52540">
    <property type="entry name" value="P-loop containing nucleoside triphosphate hydrolases"/>
    <property type="match status" value="1"/>
</dbReference>
<dbReference type="Pfam" id="PF00005">
    <property type="entry name" value="ABC_tran"/>
    <property type="match status" value="1"/>
</dbReference>
<dbReference type="AlphaFoldDB" id="W4LMG4"/>
<dbReference type="InterPro" id="IPR005892">
    <property type="entry name" value="Gly-betaine_transp_ATP-bd"/>
</dbReference>
<organism evidence="6 7">
    <name type="scientific">Entotheonella factor</name>
    <dbReference type="NCBI Taxonomy" id="1429438"/>
    <lineage>
        <taxon>Bacteria</taxon>
        <taxon>Pseudomonadati</taxon>
        <taxon>Nitrospinota/Tectimicrobiota group</taxon>
        <taxon>Candidatus Tectimicrobiota</taxon>
        <taxon>Candidatus Entotheonellia</taxon>
        <taxon>Candidatus Entotheonellales</taxon>
        <taxon>Candidatus Entotheonellaceae</taxon>
        <taxon>Candidatus Entotheonella</taxon>
    </lineage>
</organism>
<keyword evidence="2" id="KW-0813">Transport</keyword>
<dbReference type="GO" id="GO:0005524">
    <property type="term" value="F:ATP binding"/>
    <property type="evidence" value="ECO:0007669"/>
    <property type="project" value="UniProtKB-KW"/>
</dbReference>
<dbReference type="InterPro" id="IPR003593">
    <property type="entry name" value="AAA+_ATPase"/>
</dbReference>
<dbReference type="PROSITE" id="PS50893">
    <property type="entry name" value="ABC_TRANSPORTER_2"/>
    <property type="match status" value="1"/>
</dbReference>
<comment type="caution">
    <text evidence="6">The sequence shown here is derived from an EMBL/GenBank/DDBJ whole genome shotgun (WGS) entry which is preliminary data.</text>
</comment>
<dbReference type="InterPro" id="IPR003439">
    <property type="entry name" value="ABC_transporter-like_ATP-bd"/>
</dbReference>
<proteinExistence type="inferred from homology"/>
<evidence type="ECO:0000256" key="1">
    <source>
        <dbReference type="ARBA" id="ARBA00005417"/>
    </source>
</evidence>
<dbReference type="InterPro" id="IPR027417">
    <property type="entry name" value="P-loop_NTPase"/>
</dbReference>
<dbReference type="PROSITE" id="PS00211">
    <property type="entry name" value="ABC_TRANSPORTER_1"/>
    <property type="match status" value="1"/>
</dbReference>
<reference evidence="6 7" key="1">
    <citation type="journal article" date="2014" name="Nature">
        <title>An environmental bacterial taxon with a large and distinct metabolic repertoire.</title>
        <authorList>
            <person name="Wilson M.C."/>
            <person name="Mori T."/>
            <person name="Ruckert C."/>
            <person name="Uria A.R."/>
            <person name="Helf M.J."/>
            <person name="Takada K."/>
            <person name="Gernert C."/>
            <person name="Steffens U.A."/>
            <person name="Heycke N."/>
            <person name="Schmitt S."/>
            <person name="Rinke C."/>
            <person name="Helfrich E.J."/>
            <person name="Brachmann A.O."/>
            <person name="Gurgui C."/>
            <person name="Wakimoto T."/>
            <person name="Kracht M."/>
            <person name="Crusemann M."/>
            <person name="Hentschel U."/>
            <person name="Abe I."/>
            <person name="Matsunaga S."/>
            <person name="Kalinowski J."/>
            <person name="Takeyama H."/>
            <person name="Piel J."/>
        </authorList>
    </citation>
    <scope>NUCLEOTIDE SEQUENCE [LARGE SCALE GENOMIC DNA]</scope>
    <source>
        <strain evidence="7">TSY1</strain>
    </source>
</reference>
<dbReference type="InterPro" id="IPR017871">
    <property type="entry name" value="ABC_transporter-like_CS"/>
</dbReference>
<dbReference type="SMART" id="SM00382">
    <property type="entry name" value="AAA"/>
    <property type="match status" value="1"/>
</dbReference>